<dbReference type="GO" id="GO:0008154">
    <property type="term" value="P:actin polymerization or depolymerization"/>
    <property type="evidence" value="ECO:0007669"/>
    <property type="project" value="TreeGrafter"/>
</dbReference>
<dbReference type="CDD" id="cd11293">
    <property type="entry name" value="gelsolin_S4_like"/>
    <property type="match status" value="1"/>
</dbReference>
<feature type="domain" description="Gelsolin-like" evidence="16">
    <location>
        <begin position="154"/>
        <end position="227"/>
    </location>
</feature>
<feature type="domain" description="Gelsolin-like" evidence="16">
    <location>
        <begin position="273"/>
        <end position="306"/>
    </location>
</feature>
<accession>A0A2K5WSM4</accession>
<dbReference type="InterPro" id="IPR007122">
    <property type="entry name" value="Villin/Gelsolin"/>
</dbReference>
<proteinExistence type="inferred from homology"/>
<dbReference type="GO" id="GO:0051015">
    <property type="term" value="F:actin filament binding"/>
    <property type="evidence" value="ECO:0007669"/>
    <property type="project" value="UniProtKB-UniRule"/>
</dbReference>
<evidence type="ECO:0000256" key="10">
    <source>
        <dbReference type="ARBA" id="ARBA00023203"/>
    </source>
</evidence>
<dbReference type="InterPro" id="IPR007123">
    <property type="entry name" value="Gelsolin-like_dom"/>
</dbReference>
<name>A0A2K5WSM4_MACFA</name>
<keyword evidence="11" id="KW-0206">Cytoskeleton</keyword>
<feature type="region of interest" description="Disordered" evidence="15">
    <location>
        <begin position="203"/>
        <end position="242"/>
    </location>
</feature>
<dbReference type="Bgee" id="ENSMFAG00000045940">
    <property type="expression patterns" value="Expressed in heart and 13 other cell types or tissues"/>
</dbReference>
<dbReference type="FunFam" id="3.40.20.10:FF:000009">
    <property type="entry name" value="gelsolin isoform X1"/>
    <property type="match status" value="1"/>
</dbReference>
<evidence type="ECO:0000256" key="5">
    <source>
        <dbReference type="ARBA" id="ARBA00022490"/>
    </source>
</evidence>
<evidence type="ECO:0000256" key="1">
    <source>
        <dbReference type="ARBA" id="ARBA00004245"/>
    </source>
</evidence>
<evidence type="ECO:0000256" key="15">
    <source>
        <dbReference type="SAM" id="MobiDB-lite"/>
    </source>
</evidence>
<gene>
    <name evidence="17" type="primary">GSN</name>
</gene>
<evidence type="ECO:0000259" key="16">
    <source>
        <dbReference type="Pfam" id="PF00626"/>
    </source>
</evidence>
<evidence type="ECO:0000256" key="13">
    <source>
        <dbReference type="ARBA" id="ARBA00046794"/>
    </source>
</evidence>
<comment type="subcellular location">
    <subcellularLocation>
        <location evidence="1 14">Cytoplasm</location>
        <location evidence="1 14">Cytoskeleton</location>
    </subcellularLocation>
</comment>
<organism evidence="17 18">
    <name type="scientific">Macaca fascicularis</name>
    <name type="common">Crab-eating macaque</name>
    <name type="synonym">Cynomolgus monkey</name>
    <dbReference type="NCBI Taxonomy" id="9541"/>
    <lineage>
        <taxon>Eukaryota</taxon>
        <taxon>Metazoa</taxon>
        <taxon>Chordata</taxon>
        <taxon>Craniata</taxon>
        <taxon>Vertebrata</taxon>
        <taxon>Euteleostomi</taxon>
        <taxon>Mammalia</taxon>
        <taxon>Eutheria</taxon>
        <taxon>Euarchontoglires</taxon>
        <taxon>Primates</taxon>
        <taxon>Haplorrhini</taxon>
        <taxon>Catarrhini</taxon>
        <taxon>Cercopithecidae</taxon>
        <taxon>Cercopithecinae</taxon>
        <taxon>Macaca</taxon>
    </lineage>
</organism>
<keyword evidence="6" id="KW-0479">Metal-binding</keyword>
<dbReference type="CDD" id="cd11290">
    <property type="entry name" value="gelsolin_S1_like"/>
    <property type="match status" value="1"/>
</dbReference>
<dbReference type="SMART" id="SM00262">
    <property type="entry name" value="GEL"/>
    <property type="match status" value="5"/>
</dbReference>
<keyword evidence="7" id="KW-0677">Repeat</keyword>
<evidence type="ECO:0000256" key="9">
    <source>
        <dbReference type="ARBA" id="ARBA00022837"/>
    </source>
</evidence>
<dbReference type="AlphaFoldDB" id="A0A2K5WSM4"/>
<evidence type="ECO:0000256" key="14">
    <source>
        <dbReference type="RuleBase" id="RU367130"/>
    </source>
</evidence>
<feature type="compositionally biased region" description="Basic and acidic residues" evidence="15">
    <location>
        <begin position="203"/>
        <end position="219"/>
    </location>
</feature>
<evidence type="ECO:0000256" key="2">
    <source>
        <dbReference type="ARBA" id="ARBA00008418"/>
    </source>
</evidence>
<reference evidence="17" key="2">
    <citation type="submission" date="2025-08" db="UniProtKB">
        <authorList>
            <consortium name="Ensembl"/>
        </authorList>
    </citation>
    <scope>IDENTIFICATION</scope>
</reference>
<evidence type="ECO:0000256" key="3">
    <source>
        <dbReference type="ARBA" id="ARBA00018797"/>
    </source>
</evidence>
<dbReference type="FunFam" id="3.40.20.10:FF:000002">
    <property type="entry name" value="Gelsolin"/>
    <property type="match status" value="1"/>
</dbReference>
<comment type="subunit">
    <text evidence="13">Binds to actin and to fibronectin. Identified in a complex composed of ACTA1, COBL, GSN and TMSB4X. Interacts with the inactive form of EIF2AK2/PKR. Interacts with FLII.</text>
</comment>
<dbReference type="PANTHER" id="PTHR11977">
    <property type="entry name" value="VILLIN"/>
    <property type="match status" value="1"/>
</dbReference>
<dbReference type="GO" id="GO:0051014">
    <property type="term" value="P:actin filament severing"/>
    <property type="evidence" value="ECO:0007669"/>
    <property type="project" value="UniProtKB-UniRule"/>
</dbReference>
<dbReference type="Gene3D" id="3.40.20.10">
    <property type="entry name" value="Severin"/>
    <property type="match status" value="6"/>
</dbReference>
<dbReference type="GO" id="GO:0046872">
    <property type="term" value="F:metal ion binding"/>
    <property type="evidence" value="ECO:0007669"/>
    <property type="project" value="UniProtKB-KW"/>
</dbReference>
<dbReference type="Proteomes" id="UP000233100">
    <property type="component" value="Chromosome 15"/>
</dbReference>
<evidence type="ECO:0000256" key="12">
    <source>
        <dbReference type="ARBA" id="ARBA00025132"/>
    </source>
</evidence>
<sequence length="695" mass="76623">SIKLLSCFMVVEHPEFLKAGKEPGLQIWRVEKFDLVPVPTNLYGDFFTGDAYVILKTVQLRNGNLQYDLHYWLGNECSQDESGAAAIFTVQLDDYLNGRAVQHREVQGFESATFLGYFKSGLKYKKGGVASGFKHVVPNEVVVQRLFQVKGRRVVRATEVPVSWESFNNGDCFILDLGNDIHQWCGSNSNRFERLKATQVSKGIRDNERSGRARVHVSEEGAEPEAMLQVLGPKPALPAGTEDTAKEDAANRKLAKLYKVSNGAGTMSVSLVADENPFAQGALKSEDCFILDHGKDGKIFVWKGTGDRGRVPTATFCSSASPPQVSVLPEGGETPLFKQFFKNWRDPDQTDGLGLSYLSSHIANVERVPFDAATLHTSTAMAAQHGMDDDGTGQKQIWRIEGSSKVPVDPATYGQFYGGDSYIILYNYRHGGRQGQIIYNWQGAQSTQDEVAASAILTAQLDEELGGTPVQSRVVQGKEPAHLMSLFGGKPMIIYKGGTSREGGQTAPASTRLFQVRANSAGATRAEKTGAQELLRVLRAQPVQVAEGSEPDGFWEALGGKAAYRTSPRLKDKKMDAHPPRLFACSNKIGRFVIEEVPGELMQEDLATDDVMLLDTWDQVFVWVGKDSQEEEKTEALTSAKRYIETDPANRDRRTPITVVKQGFEPPSFVGWFLGWDDDYWSVDPLDRAMAELAA</sequence>
<dbReference type="FunFam" id="3.40.20.10:FF:000004">
    <property type="entry name" value="Gelsolin"/>
    <property type="match status" value="1"/>
</dbReference>
<dbReference type="SUPFAM" id="SSF55753">
    <property type="entry name" value="Actin depolymerizing proteins"/>
    <property type="match status" value="5"/>
</dbReference>
<evidence type="ECO:0000313" key="18">
    <source>
        <dbReference type="Proteomes" id="UP000233100"/>
    </source>
</evidence>
<keyword evidence="10 14" id="KW-0009">Actin-binding</keyword>
<dbReference type="Ensembl" id="ENSMFAT00000014458.2">
    <property type="protein sequence ID" value="ENSMFAP00000040191.2"/>
    <property type="gene ID" value="ENSMFAG00000045940.2"/>
</dbReference>
<dbReference type="GO" id="GO:0007417">
    <property type="term" value="P:central nervous system development"/>
    <property type="evidence" value="ECO:0007669"/>
    <property type="project" value="TreeGrafter"/>
</dbReference>
<evidence type="ECO:0000256" key="4">
    <source>
        <dbReference type="ARBA" id="ARBA00022467"/>
    </source>
</evidence>
<feature type="domain" description="Gelsolin-like" evidence="16">
    <location>
        <begin position="33"/>
        <end position="115"/>
    </location>
</feature>
<dbReference type="InterPro" id="IPR029006">
    <property type="entry name" value="ADF-H/Gelsolin-like_dom_sf"/>
</dbReference>
<protein>
    <recommendedName>
        <fullName evidence="3 14">Gelsolin</fullName>
        <shortName evidence="14">ADF</shortName>
    </recommendedName>
    <alternativeName>
        <fullName evidence="14">Actin-depolymerizing factor</fullName>
    </alternativeName>
</protein>
<reference evidence="17 18" key="1">
    <citation type="submission" date="2013-03" db="EMBL/GenBank/DDBJ databases">
        <authorList>
            <person name="Warren W."/>
            <person name="Wilson R.K."/>
        </authorList>
    </citation>
    <scope>NUCLEOTIDE SEQUENCE</scope>
</reference>
<dbReference type="GeneTree" id="ENSGT00940000155591"/>
<dbReference type="VEuPathDB" id="HostDB:ENSMFAG00000045940"/>
<dbReference type="PRINTS" id="PR00597">
    <property type="entry name" value="GELSOLIN"/>
</dbReference>
<feature type="domain" description="Gelsolin-like" evidence="16">
    <location>
        <begin position="404"/>
        <end position="484"/>
    </location>
</feature>
<keyword evidence="4 14" id="KW-0117">Actin capping</keyword>
<dbReference type="CDD" id="cd11289">
    <property type="entry name" value="gelsolin_S2_like"/>
    <property type="match status" value="1"/>
</dbReference>
<evidence type="ECO:0000256" key="6">
    <source>
        <dbReference type="ARBA" id="ARBA00022723"/>
    </source>
</evidence>
<evidence type="ECO:0000256" key="11">
    <source>
        <dbReference type="ARBA" id="ARBA00023212"/>
    </source>
</evidence>
<evidence type="ECO:0000256" key="7">
    <source>
        <dbReference type="ARBA" id="ARBA00022737"/>
    </source>
</evidence>
<evidence type="ECO:0000256" key="8">
    <source>
        <dbReference type="ARBA" id="ARBA00022794"/>
    </source>
</evidence>
<keyword evidence="9" id="KW-0106">Calcium</keyword>
<dbReference type="GO" id="GO:0051016">
    <property type="term" value="P:barbed-end actin filament capping"/>
    <property type="evidence" value="ECO:0007669"/>
    <property type="project" value="UniProtKB-UniRule"/>
</dbReference>
<dbReference type="PANTHER" id="PTHR11977:SF29">
    <property type="entry name" value="GELSOLIN"/>
    <property type="match status" value="1"/>
</dbReference>
<feature type="domain" description="Gelsolin-like" evidence="16">
    <location>
        <begin position="594"/>
        <end position="670"/>
    </location>
</feature>
<dbReference type="Pfam" id="PF00626">
    <property type="entry name" value="Gelsolin"/>
    <property type="match status" value="5"/>
</dbReference>
<keyword evidence="5 14" id="KW-0963">Cytoplasm</keyword>
<reference evidence="17" key="3">
    <citation type="submission" date="2025-09" db="UniProtKB">
        <authorList>
            <consortium name="Ensembl"/>
        </authorList>
    </citation>
    <scope>IDENTIFICATION</scope>
</reference>
<dbReference type="FunFam" id="3.40.20.10:FF:000005">
    <property type="entry name" value="Gelsolin"/>
    <property type="match status" value="1"/>
</dbReference>
<keyword evidence="8" id="KW-0970">Cilium biogenesis/degradation</keyword>
<dbReference type="GO" id="GO:0060271">
    <property type="term" value="P:cilium assembly"/>
    <property type="evidence" value="ECO:0007669"/>
    <property type="project" value="UniProtKB-UniRule"/>
</dbReference>
<dbReference type="GO" id="GO:0005615">
    <property type="term" value="C:extracellular space"/>
    <property type="evidence" value="ECO:0007669"/>
    <property type="project" value="TreeGrafter"/>
</dbReference>
<dbReference type="CDD" id="cd11291">
    <property type="entry name" value="gelsolin_S6_like"/>
    <property type="match status" value="1"/>
</dbReference>
<dbReference type="GO" id="GO:0005546">
    <property type="term" value="F:phosphatidylinositol-4,5-bisphosphate binding"/>
    <property type="evidence" value="ECO:0007669"/>
    <property type="project" value="TreeGrafter"/>
</dbReference>
<comment type="function">
    <text evidence="12 14">Calcium-regulated, actin-modulating protein that binds to the plus (or barbed) ends of actin monomers or filaments, preventing monomer exchange (end-blocking or capping). It can promote the assembly of monomers into filaments (nucleation) as well as sever filaments already formed. Plays a role in ciliogenesis.</text>
</comment>
<evidence type="ECO:0000313" key="17">
    <source>
        <dbReference type="Ensembl" id="ENSMFAP00000040191.2"/>
    </source>
</evidence>
<dbReference type="GO" id="GO:0005737">
    <property type="term" value="C:cytoplasm"/>
    <property type="evidence" value="ECO:0007669"/>
    <property type="project" value="UniProtKB-UniRule"/>
</dbReference>
<keyword evidence="18" id="KW-1185">Reference proteome</keyword>
<comment type="similarity">
    <text evidence="2 14">Belongs to the villin/gelsolin family.</text>
</comment>
<dbReference type="GO" id="GO:0015629">
    <property type="term" value="C:actin cytoskeleton"/>
    <property type="evidence" value="ECO:0007669"/>
    <property type="project" value="TreeGrafter"/>
</dbReference>